<dbReference type="Gene3D" id="2.60.120.380">
    <property type="match status" value="2"/>
</dbReference>
<reference evidence="2 3" key="1">
    <citation type="submission" date="2020-08" db="EMBL/GenBank/DDBJ databases">
        <title>Genomic Encyclopedia of Type Strains, Phase IV (KMG-IV): sequencing the most valuable type-strain genomes for metagenomic binning, comparative biology and taxonomic classification.</title>
        <authorList>
            <person name="Goeker M."/>
        </authorList>
    </citation>
    <scope>NUCLEOTIDE SEQUENCE [LARGE SCALE GENOMIC DNA]</scope>
    <source>
        <strain evidence="2 3">YC6886</strain>
    </source>
</reference>
<keyword evidence="3" id="KW-1185">Reference proteome</keyword>
<protein>
    <recommendedName>
        <fullName evidence="4">Peptidase</fullName>
    </recommendedName>
</protein>
<accession>A0A840VC20</accession>
<dbReference type="Proteomes" id="UP000557717">
    <property type="component" value="Unassembled WGS sequence"/>
</dbReference>
<dbReference type="InterPro" id="IPR013783">
    <property type="entry name" value="Ig-like_fold"/>
</dbReference>
<evidence type="ECO:0000313" key="3">
    <source>
        <dbReference type="Proteomes" id="UP000557717"/>
    </source>
</evidence>
<organism evidence="2 3">
    <name type="scientific">Haloferula luteola</name>
    <dbReference type="NCBI Taxonomy" id="595692"/>
    <lineage>
        <taxon>Bacteria</taxon>
        <taxon>Pseudomonadati</taxon>
        <taxon>Verrucomicrobiota</taxon>
        <taxon>Verrucomicrobiia</taxon>
        <taxon>Verrucomicrobiales</taxon>
        <taxon>Verrucomicrobiaceae</taxon>
        <taxon>Haloferula</taxon>
    </lineage>
</organism>
<dbReference type="Gene3D" id="2.60.40.10">
    <property type="entry name" value="Immunoglobulins"/>
    <property type="match status" value="1"/>
</dbReference>
<evidence type="ECO:0000313" key="2">
    <source>
        <dbReference type="EMBL" id="MBB5351470.1"/>
    </source>
</evidence>
<dbReference type="SUPFAM" id="SSF89260">
    <property type="entry name" value="Collagen-binding domain"/>
    <property type="match status" value="1"/>
</dbReference>
<dbReference type="AlphaFoldDB" id="A0A840VC20"/>
<evidence type="ECO:0008006" key="4">
    <source>
        <dbReference type="Google" id="ProtNLM"/>
    </source>
</evidence>
<name>A0A840VC20_9BACT</name>
<comment type="caution">
    <text evidence="2">The sequence shown here is derived from an EMBL/GenBank/DDBJ whole genome shotgun (WGS) entry which is preliminary data.</text>
</comment>
<proteinExistence type="predicted"/>
<dbReference type="EMBL" id="JACHFD010000007">
    <property type="protein sequence ID" value="MBB5351470.1"/>
    <property type="molecule type" value="Genomic_DNA"/>
</dbReference>
<evidence type="ECO:0000256" key="1">
    <source>
        <dbReference type="SAM" id="MobiDB-lite"/>
    </source>
</evidence>
<dbReference type="RefSeq" id="WP_184017673.1">
    <property type="nucleotide sequence ID" value="NZ_JACHFD010000007.1"/>
</dbReference>
<feature type="region of interest" description="Disordered" evidence="1">
    <location>
        <begin position="754"/>
        <end position="792"/>
    </location>
</feature>
<sequence>MKSLLLLTAPALAFSPDLQQVQPRGGPRGAEVEIHLLGERLQDPQEILFHHPGIEVLELKGQEDGKQAIAKVRIAADASLGEHPLRLRTSGGVSYLRTLWVGALPEIPEIEPNNSFDQPQSVPLNTTIQGVSQSEDEDWFSVHLEKDQTLSVEIEAMRLGRTFFDAYLAILDPNRFELASCDDASLLRTDAFVSVIAPETGDYRILVREAAYEGNDNCQYRLHVGTFPRPSAVFPPGARPGETLEFDFGDGLRIPFTIPENAIGHYPLFASRGDQIAPSPNWIFVSPLATATEIEPNNLFKEATPLPPLPCAAHGRLDKPKDQDIYRFSATKDQNLDIRIRGRELRCPIDGVLSLRDAQSKQLASNDDQGSPDPFLQWTCPADGEYLIVVSDKLSRGGPDFTYRLEIDHRSPAISATLPVFERDNSQARKMIVIPRGNRYATTVNLTRSNLGCDALFEAGSLPDGVTLQIPPIPRTINSFPVIFEASADAPIAGGWHPFSIRSTGENIPPASGPLHETVHHIEINNQGPYHTTESDLIAVAVTQEAPLTLDLDPPAVPVVPRGILRLHARLGRQDGFNSPVTLRMLWNPPGIGSPATLRLEEGQTEIDYEINANPDAPPGDWQIAVLAEADTPQGSVVVSSSLVPLKVGEPWVTATIDLAATEQGRKVPVVCQLEHPREFTGIARAELLGLPHGTQTTPLEFDANTTELTFPVEVAADAAMGKHAGLFLRIDVPDNGTTVLHQTGHGGTLRIDAPAPAVAEASPPPPAETPAAPPTEKPLSRLEQLRAQAQP</sequence>
<feature type="compositionally biased region" description="Pro residues" evidence="1">
    <location>
        <begin position="763"/>
        <end position="777"/>
    </location>
</feature>
<gene>
    <name evidence="2" type="ORF">HNR46_001707</name>
</gene>